<name>A0A239NX64_9ACTN</name>
<dbReference type="Proteomes" id="UP000198362">
    <property type="component" value="Unassembled WGS sequence"/>
</dbReference>
<reference evidence="1 2" key="1">
    <citation type="submission" date="2017-06" db="EMBL/GenBank/DDBJ databases">
        <authorList>
            <person name="Kim H.J."/>
            <person name="Triplett B.A."/>
        </authorList>
    </citation>
    <scope>NUCLEOTIDE SEQUENCE [LARGE SCALE GENOMIC DNA]</scope>
    <source>
        <strain evidence="1 2">CGMCC 4.5593</strain>
    </source>
</reference>
<accession>A0A239NX64</accession>
<sequence length="37" mass="4024">MSFRLAANAVCLEADKVLVARHVSARTGDSTCTLPYR</sequence>
<proteinExistence type="predicted"/>
<gene>
    <name evidence="1" type="ORF">SAMN05421812_111192</name>
</gene>
<keyword evidence="2" id="KW-1185">Reference proteome</keyword>
<dbReference type="EMBL" id="FZPH01000011">
    <property type="protein sequence ID" value="SNT59467.1"/>
    <property type="molecule type" value="Genomic_DNA"/>
</dbReference>
<protein>
    <submittedName>
        <fullName evidence="1">Uncharacterized protein</fullName>
    </submittedName>
</protein>
<organism evidence="1 2">
    <name type="scientific">Asanoa hainanensis</name>
    <dbReference type="NCBI Taxonomy" id="560556"/>
    <lineage>
        <taxon>Bacteria</taxon>
        <taxon>Bacillati</taxon>
        <taxon>Actinomycetota</taxon>
        <taxon>Actinomycetes</taxon>
        <taxon>Micromonosporales</taxon>
        <taxon>Micromonosporaceae</taxon>
        <taxon>Asanoa</taxon>
    </lineage>
</organism>
<evidence type="ECO:0000313" key="2">
    <source>
        <dbReference type="Proteomes" id="UP000198362"/>
    </source>
</evidence>
<dbReference type="AlphaFoldDB" id="A0A239NX64"/>
<evidence type="ECO:0000313" key="1">
    <source>
        <dbReference type="EMBL" id="SNT59467.1"/>
    </source>
</evidence>